<dbReference type="Pfam" id="PF24924">
    <property type="entry name" value="DUF7745"/>
    <property type="match status" value="1"/>
</dbReference>
<dbReference type="OrthoDB" id="1396996at2759"/>
<evidence type="ECO:0000313" key="3">
    <source>
        <dbReference type="Proteomes" id="UP000291084"/>
    </source>
</evidence>
<dbReference type="Proteomes" id="UP000291084">
    <property type="component" value="Chromosome 7"/>
</dbReference>
<evidence type="ECO:0000313" key="2">
    <source>
        <dbReference type="EMBL" id="BAT92692.1"/>
    </source>
</evidence>
<dbReference type="EMBL" id="AP015040">
    <property type="protein sequence ID" value="BAT92692.1"/>
    <property type="molecule type" value="Genomic_DNA"/>
</dbReference>
<sequence length="105" mass="12029">MDVVALTVYGVVLFPKIEDFMDYTAIYVFVARKKRSENPVTTLLADVYGTMSFCHERKGKNILCCFPALYFWTIARVFKGVVDVRCPLEDLSHQKLKDKGGNEWA</sequence>
<feature type="domain" description="DUF7745" evidence="1">
    <location>
        <begin position="1"/>
        <end position="104"/>
    </location>
</feature>
<proteinExistence type="predicted"/>
<dbReference type="PANTHER" id="PTHR48154:SF1">
    <property type="entry name" value="PROTEIN, PUTATIVE-RELATED"/>
    <property type="match status" value="1"/>
</dbReference>
<protein>
    <recommendedName>
        <fullName evidence="1">DUF7745 domain-containing protein</fullName>
    </recommendedName>
</protein>
<dbReference type="AlphaFoldDB" id="A0A0S3SIJ9"/>
<organism evidence="2 3">
    <name type="scientific">Vigna angularis var. angularis</name>
    <dbReference type="NCBI Taxonomy" id="157739"/>
    <lineage>
        <taxon>Eukaryota</taxon>
        <taxon>Viridiplantae</taxon>
        <taxon>Streptophyta</taxon>
        <taxon>Embryophyta</taxon>
        <taxon>Tracheophyta</taxon>
        <taxon>Spermatophyta</taxon>
        <taxon>Magnoliopsida</taxon>
        <taxon>eudicotyledons</taxon>
        <taxon>Gunneridae</taxon>
        <taxon>Pentapetalae</taxon>
        <taxon>rosids</taxon>
        <taxon>fabids</taxon>
        <taxon>Fabales</taxon>
        <taxon>Fabaceae</taxon>
        <taxon>Papilionoideae</taxon>
        <taxon>50 kb inversion clade</taxon>
        <taxon>NPAAA clade</taxon>
        <taxon>indigoferoid/millettioid clade</taxon>
        <taxon>Phaseoleae</taxon>
        <taxon>Vigna</taxon>
    </lineage>
</organism>
<reference evidence="2 3" key="1">
    <citation type="journal article" date="2015" name="Sci. Rep.">
        <title>The power of single molecule real-time sequencing technology in the de novo assembly of a eukaryotic genome.</title>
        <authorList>
            <person name="Sakai H."/>
            <person name="Naito K."/>
            <person name="Ogiso-Tanaka E."/>
            <person name="Takahashi Y."/>
            <person name="Iseki K."/>
            <person name="Muto C."/>
            <person name="Satou K."/>
            <person name="Teruya K."/>
            <person name="Shiroma A."/>
            <person name="Shimoji M."/>
            <person name="Hirano T."/>
            <person name="Itoh T."/>
            <person name="Kaga A."/>
            <person name="Tomooka N."/>
        </authorList>
    </citation>
    <scope>NUCLEOTIDE SEQUENCE [LARGE SCALE GENOMIC DNA]</scope>
    <source>
        <strain evidence="3">cv. Shumari</strain>
    </source>
</reference>
<dbReference type="PANTHER" id="PTHR48154">
    <property type="entry name" value="PROTEIN, PUTATIVE-RELATED"/>
    <property type="match status" value="1"/>
</dbReference>
<keyword evidence="3" id="KW-1185">Reference proteome</keyword>
<gene>
    <name evidence="2" type="primary">Vigan.07G149700</name>
    <name evidence="2" type="ORF">VIGAN_07149700</name>
</gene>
<name>A0A0S3SIJ9_PHAAN</name>
<feature type="non-terminal residue" evidence="2">
    <location>
        <position position="105"/>
    </location>
</feature>
<dbReference type="InterPro" id="IPR056647">
    <property type="entry name" value="DUF7745"/>
</dbReference>
<evidence type="ECO:0000259" key="1">
    <source>
        <dbReference type="Pfam" id="PF24924"/>
    </source>
</evidence>
<accession>A0A0S3SIJ9</accession>